<keyword evidence="2" id="KW-0677">Repeat</keyword>
<dbReference type="PROSITE" id="PS00018">
    <property type="entry name" value="EF_HAND_1"/>
    <property type="match status" value="2"/>
</dbReference>
<accession>E4WPU1</accession>
<dbReference type="InParanoid" id="E4WPU1"/>
<feature type="domain" description="EF-hand" evidence="4">
    <location>
        <begin position="10"/>
        <end position="45"/>
    </location>
</feature>
<dbReference type="GO" id="GO:0016460">
    <property type="term" value="C:myosin II complex"/>
    <property type="evidence" value="ECO:0007669"/>
    <property type="project" value="TreeGrafter"/>
</dbReference>
<dbReference type="PANTHER" id="PTHR23048:SF48">
    <property type="entry name" value="CENTRIN 3"/>
    <property type="match status" value="1"/>
</dbReference>
<dbReference type="EMBL" id="FN653015">
    <property type="protein sequence ID" value="CBY20761.1"/>
    <property type="molecule type" value="Genomic_DNA"/>
</dbReference>
<dbReference type="InterPro" id="IPR011992">
    <property type="entry name" value="EF-hand-dom_pair"/>
</dbReference>
<dbReference type="InterPro" id="IPR018247">
    <property type="entry name" value="EF_Hand_1_Ca_BS"/>
</dbReference>
<dbReference type="InterPro" id="IPR002048">
    <property type="entry name" value="EF_hand_dom"/>
</dbReference>
<keyword evidence="6" id="KW-1185">Reference proteome</keyword>
<name>E4WPU1_OIKDI</name>
<protein>
    <recommendedName>
        <fullName evidence="4">EF-hand domain-containing protein</fullName>
    </recommendedName>
</protein>
<keyword evidence="3" id="KW-0106">Calcium</keyword>
<dbReference type="CDD" id="cd00051">
    <property type="entry name" value="EFh"/>
    <property type="match status" value="1"/>
</dbReference>
<gene>
    <name evidence="5" type="ORF">GSOID_T00000765001</name>
</gene>
<evidence type="ECO:0000313" key="5">
    <source>
        <dbReference type="EMBL" id="CBY20761.1"/>
    </source>
</evidence>
<proteinExistence type="predicted"/>
<dbReference type="PANTHER" id="PTHR23048">
    <property type="entry name" value="MYOSIN LIGHT CHAIN 1, 3"/>
    <property type="match status" value="1"/>
</dbReference>
<dbReference type="FunFam" id="1.10.238.10:FF:000003">
    <property type="entry name" value="Calmodulin A"/>
    <property type="match status" value="1"/>
</dbReference>
<dbReference type="Pfam" id="PF13499">
    <property type="entry name" value="EF-hand_7"/>
    <property type="match status" value="2"/>
</dbReference>
<feature type="domain" description="EF-hand" evidence="4">
    <location>
        <begin position="114"/>
        <end position="149"/>
    </location>
</feature>
<sequence length="149" mass="17396">MPRKKQLTDEERAEIEEAFELFDSDKDKQLDRDEFKVALQALGHTITKEKFKSIFRAPEDKLCSWEDYFELAQQIVLARDPKLETEKAFNLMSDDGKIGPRELRKAFKQLGETVSEEEIVAMIEEFDQDGDGKIDMPEFFELMMGDEFS</sequence>
<dbReference type="SUPFAM" id="SSF47473">
    <property type="entry name" value="EF-hand"/>
    <property type="match status" value="1"/>
</dbReference>
<dbReference type="Proteomes" id="UP000001307">
    <property type="component" value="Unassembled WGS sequence"/>
</dbReference>
<organism evidence="5">
    <name type="scientific">Oikopleura dioica</name>
    <name type="common">Tunicate</name>
    <dbReference type="NCBI Taxonomy" id="34765"/>
    <lineage>
        <taxon>Eukaryota</taxon>
        <taxon>Metazoa</taxon>
        <taxon>Chordata</taxon>
        <taxon>Tunicata</taxon>
        <taxon>Appendicularia</taxon>
        <taxon>Copelata</taxon>
        <taxon>Oikopleuridae</taxon>
        <taxon>Oikopleura</taxon>
    </lineage>
</organism>
<dbReference type="InterPro" id="IPR050230">
    <property type="entry name" value="CALM/Myosin/TropC-like"/>
</dbReference>
<evidence type="ECO:0000256" key="3">
    <source>
        <dbReference type="ARBA" id="ARBA00022837"/>
    </source>
</evidence>
<reference evidence="5" key="1">
    <citation type="journal article" date="2010" name="Science">
        <title>Plasticity of animal genome architecture unmasked by rapid evolution of a pelagic tunicate.</title>
        <authorList>
            <person name="Denoeud F."/>
            <person name="Henriet S."/>
            <person name="Mungpakdee S."/>
            <person name="Aury J.M."/>
            <person name="Da Silva C."/>
            <person name="Brinkmann H."/>
            <person name="Mikhaleva J."/>
            <person name="Olsen L.C."/>
            <person name="Jubin C."/>
            <person name="Canestro C."/>
            <person name="Bouquet J.M."/>
            <person name="Danks G."/>
            <person name="Poulain J."/>
            <person name="Campsteijn C."/>
            <person name="Adamski M."/>
            <person name="Cross I."/>
            <person name="Yadetie F."/>
            <person name="Muffato M."/>
            <person name="Louis A."/>
            <person name="Butcher S."/>
            <person name="Tsagkogeorga G."/>
            <person name="Konrad A."/>
            <person name="Singh S."/>
            <person name="Jensen M.F."/>
            <person name="Cong E.H."/>
            <person name="Eikeseth-Otteraa H."/>
            <person name="Noel B."/>
            <person name="Anthouard V."/>
            <person name="Porcel B.M."/>
            <person name="Kachouri-Lafond R."/>
            <person name="Nishino A."/>
            <person name="Ugolini M."/>
            <person name="Chourrout P."/>
            <person name="Nishida H."/>
            <person name="Aasland R."/>
            <person name="Huzurbazar S."/>
            <person name="Westhof E."/>
            <person name="Delsuc F."/>
            <person name="Lehrach H."/>
            <person name="Reinhardt R."/>
            <person name="Weissenbach J."/>
            <person name="Roy S.W."/>
            <person name="Artiguenave F."/>
            <person name="Postlethwait J.H."/>
            <person name="Manak J.R."/>
            <person name="Thompson E.M."/>
            <person name="Jaillon O."/>
            <person name="Du Pasquier L."/>
            <person name="Boudinot P."/>
            <person name="Liberles D.A."/>
            <person name="Volff J.N."/>
            <person name="Philippe H."/>
            <person name="Lenhard B."/>
            <person name="Roest Crollius H."/>
            <person name="Wincker P."/>
            <person name="Chourrout D."/>
        </authorList>
    </citation>
    <scope>NUCLEOTIDE SEQUENCE [LARGE SCALE GENOMIC DNA]</scope>
</reference>
<dbReference type="SMART" id="SM00054">
    <property type="entry name" value="EFh"/>
    <property type="match status" value="3"/>
</dbReference>
<dbReference type="GO" id="GO:0005509">
    <property type="term" value="F:calcium ion binding"/>
    <property type="evidence" value="ECO:0007669"/>
    <property type="project" value="InterPro"/>
</dbReference>
<keyword evidence="1" id="KW-0479">Metal-binding</keyword>
<dbReference type="AlphaFoldDB" id="E4WPU1"/>
<dbReference type="OrthoDB" id="26525at2759"/>
<dbReference type="Gene3D" id="1.10.238.10">
    <property type="entry name" value="EF-hand"/>
    <property type="match status" value="2"/>
</dbReference>
<evidence type="ECO:0000313" key="6">
    <source>
        <dbReference type="Proteomes" id="UP000001307"/>
    </source>
</evidence>
<evidence type="ECO:0000256" key="2">
    <source>
        <dbReference type="ARBA" id="ARBA00022737"/>
    </source>
</evidence>
<evidence type="ECO:0000256" key="1">
    <source>
        <dbReference type="ARBA" id="ARBA00022723"/>
    </source>
</evidence>
<dbReference type="PROSITE" id="PS50222">
    <property type="entry name" value="EF_HAND_2"/>
    <property type="match status" value="2"/>
</dbReference>
<evidence type="ECO:0000259" key="4">
    <source>
        <dbReference type="PROSITE" id="PS50222"/>
    </source>
</evidence>